<evidence type="ECO:0000313" key="1">
    <source>
        <dbReference type="EMBL" id="MBB2893822.1"/>
    </source>
</evidence>
<organism evidence="1 2">
    <name type="scientific">Flexivirga oryzae</name>
    <dbReference type="NCBI Taxonomy" id="1794944"/>
    <lineage>
        <taxon>Bacteria</taxon>
        <taxon>Bacillati</taxon>
        <taxon>Actinomycetota</taxon>
        <taxon>Actinomycetes</taxon>
        <taxon>Micrococcales</taxon>
        <taxon>Dermacoccaceae</taxon>
        <taxon>Flexivirga</taxon>
    </lineage>
</organism>
<comment type="caution">
    <text evidence="1">The sequence shown here is derived from an EMBL/GenBank/DDBJ whole genome shotgun (WGS) entry which is preliminary data.</text>
</comment>
<evidence type="ECO:0008006" key="3">
    <source>
        <dbReference type="Google" id="ProtNLM"/>
    </source>
</evidence>
<sequence>MGIALGGSVLVPAQIVSVRADTLATRAHDHESDNFHAFAASPTGEARTIVDSLLTRYLAVKVPDRGKTFFTMINGKPHRRIPGTPAGRLDTDRAFVAHIADARKPMSRWWSSSARWVRYGVIPVTVDGDRAHGALVITELRDEQAKPPFSTVRIFAIVGAAALTIAALDE</sequence>
<proteinExistence type="predicted"/>
<gene>
    <name evidence="1" type="ORF">FHU39_003853</name>
</gene>
<evidence type="ECO:0000313" key="2">
    <source>
        <dbReference type="Proteomes" id="UP000559182"/>
    </source>
</evidence>
<protein>
    <recommendedName>
        <fullName evidence="3">GAF domain-containing protein</fullName>
    </recommendedName>
</protein>
<keyword evidence="2" id="KW-1185">Reference proteome</keyword>
<reference evidence="1 2" key="1">
    <citation type="submission" date="2020-08" db="EMBL/GenBank/DDBJ databases">
        <title>Sequencing the genomes of 1000 actinobacteria strains.</title>
        <authorList>
            <person name="Klenk H.-P."/>
        </authorList>
    </citation>
    <scope>NUCLEOTIDE SEQUENCE [LARGE SCALE GENOMIC DNA]</scope>
    <source>
        <strain evidence="1 2">DSM 105369</strain>
    </source>
</reference>
<accession>A0A839NHC1</accession>
<name>A0A839NHC1_9MICO</name>
<dbReference type="AlphaFoldDB" id="A0A839NHC1"/>
<dbReference type="RefSeq" id="WP_183322250.1">
    <property type="nucleotide sequence ID" value="NZ_JACHVQ010000003.1"/>
</dbReference>
<dbReference type="Proteomes" id="UP000559182">
    <property type="component" value="Unassembled WGS sequence"/>
</dbReference>
<dbReference type="EMBL" id="JACHVQ010000003">
    <property type="protein sequence ID" value="MBB2893822.1"/>
    <property type="molecule type" value="Genomic_DNA"/>
</dbReference>